<dbReference type="EMBL" id="OU898282">
    <property type="protein sequence ID" value="CAG9838596.1"/>
    <property type="molecule type" value="Genomic_DNA"/>
</dbReference>
<accession>A0A9N9XJ67</accession>
<evidence type="ECO:0000313" key="2">
    <source>
        <dbReference type="EMBL" id="CAG9838596.1"/>
    </source>
</evidence>
<dbReference type="Proteomes" id="UP001153709">
    <property type="component" value="Chromosome 7"/>
</dbReference>
<proteinExistence type="predicted"/>
<name>A0A9N9XJ67_DIABA</name>
<feature type="region of interest" description="Disordered" evidence="1">
    <location>
        <begin position="1"/>
        <end position="43"/>
    </location>
</feature>
<dbReference type="AlphaFoldDB" id="A0A9N9XJ67"/>
<reference evidence="2" key="1">
    <citation type="submission" date="2022-01" db="EMBL/GenBank/DDBJ databases">
        <authorList>
            <person name="King R."/>
        </authorList>
    </citation>
    <scope>NUCLEOTIDE SEQUENCE</scope>
</reference>
<gene>
    <name evidence="2" type="ORF">DIABBA_LOCUS11457</name>
</gene>
<sequence>MIPTDRPATSTADHLQQPRSHPQVTQIRSRPKAAPGSSVVVNT</sequence>
<protein>
    <submittedName>
        <fullName evidence="2">Uncharacterized protein</fullName>
    </submittedName>
</protein>
<evidence type="ECO:0000313" key="3">
    <source>
        <dbReference type="Proteomes" id="UP001153709"/>
    </source>
</evidence>
<feature type="compositionally biased region" description="Polar residues" evidence="1">
    <location>
        <begin position="7"/>
        <end position="28"/>
    </location>
</feature>
<dbReference type="OrthoDB" id="6783942at2759"/>
<keyword evidence="3" id="KW-1185">Reference proteome</keyword>
<organism evidence="2 3">
    <name type="scientific">Diabrotica balteata</name>
    <name type="common">Banded cucumber beetle</name>
    <dbReference type="NCBI Taxonomy" id="107213"/>
    <lineage>
        <taxon>Eukaryota</taxon>
        <taxon>Metazoa</taxon>
        <taxon>Ecdysozoa</taxon>
        <taxon>Arthropoda</taxon>
        <taxon>Hexapoda</taxon>
        <taxon>Insecta</taxon>
        <taxon>Pterygota</taxon>
        <taxon>Neoptera</taxon>
        <taxon>Endopterygota</taxon>
        <taxon>Coleoptera</taxon>
        <taxon>Polyphaga</taxon>
        <taxon>Cucujiformia</taxon>
        <taxon>Chrysomeloidea</taxon>
        <taxon>Chrysomelidae</taxon>
        <taxon>Galerucinae</taxon>
        <taxon>Diabroticina</taxon>
        <taxon>Diabroticites</taxon>
        <taxon>Diabrotica</taxon>
    </lineage>
</organism>
<evidence type="ECO:0000256" key="1">
    <source>
        <dbReference type="SAM" id="MobiDB-lite"/>
    </source>
</evidence>